<feature type="region of interest" description="Disordered" evidence="10">
    <location>
        <begin position="760"/>
        <end position="787"/>
    </location>
</feature>
<feature type="compositionally biased region" description="Low complexity" evidence="10">
    <location>
        <begin position="485"/>
        <end position="495"/>
    </location>
</feature>
<name>A0A9W4TW80_9ASCO</name>
<accession>A0A9W4TW80</accession>
<dbReference type="CDD" id="cd12091">
    <property type="entry name" value="FANCM_ID"/>
    <property type="match status" value="1"/>
</dbReference>
<keyword evidence="5" id="KW-0347">Helicase</keyword>
<evidence type="ECO:0000259" key="11">
    <source>
        <dbReference type="PROSITE" id="PS51192"/>
    </source>
</evidence>
<feature type="compositionally biased region" description="Polar residues" evidence="10">
    <location>
        <begin position="761"/>
        <end position="787"/>
    </location>
</feature>
<dbReference type="InterPro" id="IPR014001">
    <property type="entry name" value="Helicase_ATP-bd"/>
</dbReference>
<comment type="function">
    <text evidence="9">ATP-dependent DNA helicase involved in DNA damage repair by homologous recombination and in genome maintenance. Capable of unwinding D-loops. Plays a role in limiting crossover recombinants during mitotic DNA double-strand break (DSB) repair. Component of a FANCM-MHF complex which promotes gene conversion at blocked replication forks, probably by reversal of the stalled fork.</text>
</comment>
<evidence type="ECO:0000256" key="2">
    <source>
        <dbReference type="ARBA" id="ARBA00009889"/>
    </source>
</evidence>
<dbReference type="InterPro" id="IPR027417">
    <property type="entry name" value="P-loop_NTPase"/>
</dbReference>
<evidence type="ECO:0000313" key="14">
    <source>
        <dbReference type="Proteomes" id="UP001152885"/>
    </source>
</evidence>
<dbReference type="GO" id="GO:0005524">
    <property type="term" value="F:ATP binding"/>
    <property type="evidence" value="ECO:0007669"/>
    <property type="project" value="UniProtKB-UniRule"/>
</dbReference>
<dbReference type="InterPro" id="IPR006935">
    <property type="entry name" value="Helicase/UvrB_N"/>
</dbReference>
<dbReference type="Pfam" id="PF00271">
    <property type="entry name" value="Helicase_C"/>
    <property type="match status" value="1"/>
</dbReference>
<evidence type="ECO:0000256" key="8">
    <source>
        <dbReference type="ARBA" id="ARBA00047995"/>
    </source>
</evidence>
<dbReference type="GO" id="GO:0005634">
    <property type="term" value="C:nucleus"/>
    <property type="evidence" value="ECO:0007669"/>
    <property type="project" value="UniProtKB-SubCell"/>
</dbReference>
<dbReference type="EMBL" id="CANTUO010000004">
    <property type="protein sequence ID" value="CAI5759515.1"/>
    <property type="molecule type" value="Genomic_DNA"/>
</dbReference>
<dbReference type="GO" id="GO:0009378">
    <property type="term" value="F:four-way junction helicase activity"/>
    <property type="evidence" value="ECO:0007669"/>
    <property type="project" value="TreeGrafter"/>
</dbReference>
<evidence type="ECO:0000256" key="6">
    <source>
        <dbReference type="ARBA" id="ARBA00022840"/>
    </source>
</evidence>
<sequence length="967" mass="111504">METIPLENEDDDDNWWKKDVSDNDDIIEENVSHNLSTDSVTIPTHHKMDFENLKSYIYPTNFEIRDYQYNSVKKAFHDNLLVALPTGLGKTFIASTIMLNFLRWFPDSKIIFMAPTRPLVAQQIKACCAITGIPSSKVAILLDKARKNRQDIWESQNVFFTTPQVVENDLCLGILNPKSIVLLVIDEAHRSRGNYAYNNVVKYIKRFNDSFRILALTATPASDVEGVQEIIDNLMISKVEVRTEQSIDIIKYMKRKQIVKRTILASDAITECTELLAEAIRPILKIANEKGALDITDPKRINQFQCLERSKKIKMDRSIPEGLKWSMHFMLQLLGMVGQCYKKLNNYGLKSFYDYFFEKYSEFKIKFELKKSKNKLNACFYFSDPVKKLLDRIPDLLKENHYSHPKIECLLLELDIFFNESTGNDSKAIIFTEFRDTALEIVQTIEQAKNYMKPHIFIGQAKEKERFDETKLMTKGKKKDKNQQSKKTSNNKSSSENAQQNGMSQKLQKEVIKDFKAGKFNILVATSIGEEGLDIGEVDLIICFDSTASPIKNIQRMGRTGRKRDGKVVLLFSSNEESKFDKAMGGYEYIQQHIMKGELINLHQQNRLIPNNYEPIVIKKFIEIPEENTEIKAEEDEDEIIRIATQYMLKSQKQHQKQNKGKSKKSTKKRFNMPENVETGFRTVTSMLKDASENNDISKNETDKSKNSQLIHNEMDVSKTSALIIDHDSNLKPNEIINDSDFFSEDELVVNDFNKLKDIENSPSKSKVNTGTQKVNQQASQKSKTTSIIDQLRNSKRRKLEKTPDINESYVIDDSDIEIIDDEELNKEIERIAVTTNHSEASIFQSPEIVYDEELNSVSATPNHSKASIFPLTEKNVFDFGNDEEKGILDDQQLMELHTNYYISMDPNDQVEYYDPIISSSIKKFRRKFESDTTKRLVLSLNTKCDFTPKFQSKLKADYDYSFIVKV</sequence>
<reference evidence="13" key="1">
    <citation type="submission" date="2022-12" db="EMBL/GenBank/DDBJ databases">
        <authorList>
            <person name="Brejova B."/>
        </authorList>
    </citation>
    <scope>NUCLEOTIDE SEQUENCE</scope>
</reference>
<dbReference type="OrthoDB" id="164902at2759"/>
<evidence type="ECO:0000256" key="9">
    <source>
        <dbReference type="RuleBase" id="RU367027"/>
    </source>
</evidence>
<dbReference type="PROSITE" id="PS51194">
    <property type="entry name" value="HELICASE_CTER"/>
    <property type="match status" value="1"/>
</dbReference>
<organism evidence="13 14">
    <name type="scientific">Candida verbasci</name>
    <dbReference type="NCBI Taxonomy" id="1227364"/>
    <lineage>
        <taxon>Eukaryota</taxon>
        <taxon>Fungi</taxon>
        <taxon>Dikarya</taxon>
        <taxon>Ascomycota</taxon>
        <taxon>Saccharomycotina</taxon>
        <taxon>Pichiomycetes</taxon>
        <taxon>Debaryomycetaceae</taxon>
        <taxon>Candida/Lodderomyces clade</taxon>
        <taxon>Candida</taxon>
    </lineage>
</organism>
<dbReference type="GO" id="GO:0036297">
    <property type="term" value="P:interstrand cross-link repair"/>
    <property type="evidence" value="ECO:0007669"/>
    <property type="project" value="UniProtKB-ARBA"/>
</dbReference>
<comment type="caution">
    <text evidence="13">The sequence shown here is derived from an EMBL/GenBank/DDBJ whole genome shotgun (WGS) entry which is preliminary data.</text>
</comment>
<feature type="compositionally biased region" description="Polar residues" evidence="10">
    <location>
        <begin position="496"/>
        <end position="505"/>
    </location>
</feature>
<dbReference type="Gene3D" id="3.40.50.300">
    <property type="entry name" value="P-loop containing nucleotide triphosphate hydrolases"/>
    <property type="match status" value="2"/>
</dbReference>
<evidence type="ECO:0000256" key="10">
    <source>
        <dbReference type="SAM" id="MobiDB-lite"/>
    </source>
</evidence>
<dbReference type="SMART" id="SM00487">
    <property type="entry name" value="DEXDc"/>
    <property type="match status" value="1"/>
</dbReference>
<feature type="domain" description="Helicase C-terminal" evidence="12">
    <location>
        <begin position="413"/>
        <end position="608"/>
    </location>
</feature>
<comment type="subunit">
    <text evidence="9">Interacts with the MHF histone-fold complex to form the FANCM-MHF complex.</text>
</comment>
<feature type="region of interest" description="Disordered" evidence="10">
    <location>
        <begin position="472"/>
        <end position="505"/>
    </location>
</feature>
<dbReference type="AlphaFoldDB" id="A0A9W4TW80"/>
<comment type="catalytic activity">
    <reaction evidence="8 9">
        <text>ATP + H2O = ADP + phosphate + H(+)</text>
        <dbReference type="Rhea" id="RHEA:13065"/>
        <dbReference type="ChEBI" id="CHEBI:15377"/>
        <dbReference type="ChEBI" id="CHEBI:15378"/>
        <dbReference type="ChEBI" id="CHEBI:30616"/>
        <dbReference type="ChEBI" id="CHEBI:43474"/>
        <dbReference type="ChEBI" id="CHEBI:456216"/>
        <dbReference type="EC" id="3.6.4.12"/>
    </reaction>
</comment>
<dbReference type="SUPFAM" id="SSF52540">
    <property type="entry name" value="P-loop containing nucleoside triphosphate hydrolases"/>
    <property type="match status" value="1"/>
</dbReference>
<dbReference type="PROSITE" id="PS51192">
    <property type="entry name" value="HELICASE_ATP_BIND_1"/>
    <property type="match status" value="1"/>
</dbReference>
<keyword evidence="3" id="KW-0547">Nucleotide-binding</keyword>
<dbReference type="InterPro" id="IPR001650">
    <property type="entry name" value="Helicase_C-like"/>
</dbReference>
<dbReference type="CDD" id="cd18033">
    <property type="entry name" value="DEXDc_FANCM"/>
    <property type="match status" value="1"/>
</dbReference>
<protein>
    <recommendedName>
        <fullName evidence="9">ATP-dependent DNA helicase</fullName>
        <ecNumber evidence="9">3.6.4.12</ecNumber>
    </recommendedName>
</protein>
<evidence type="ECO:0000259" key="12">
    <source>
        <dbReference type="PROSITE" id="PS51194"/>
    </source>
</evidence>
<dbReference type="GO" id="GO:0045003">
    <property type="term" value="P:double-strand break repair via synthesis-dependent strand annealing"/>
    <property type="evidence" value="ECO:0007669"/>
    <property type="project" value="TreeGrafter"/>
</dbReference>
<dbReference type="EC" id="3.6.4.12" evidence="9"/>
<dbReference type="PANTHER" id="PTHR14025">
    <property type="entry name" value="FANCONI ANEMIA GROUP M FANCM FAMILY MEMBER"/>
    <property type="match status" value="1"/>
</dbReference>
<comment type="similarity">
    <text evidence="2 9">Belongs to the DEAD box helicase family. DEAH subfamily. FANCM sub-subfamily.</text>
</comment>
<keyword evidence="14" id="KW-1185">Reference proteome</keyword>
<dbReference type="PANTHER" id="PTHR14025:SF20">
    <property type="entry name" value="FANCONI ANEMIA GROUP M PROTEIN"/>
    <property type="match status" value="1"/>
</dbReference>
<evidence type="ECO:0000256" key="7">
    <source>
        <dbReference type="ARBA" id="ARBA00023242"/>
    </source>
</evidence>
<dbReference type="InterPro" id="IPR044749">
    <property type="entry name" value="FANCM_DEXDc"/>
</dbReference>
<evidence type="ECO:0000256" key="4">
    <source>
        <dbReference type="ARBA" id="ARBA00022801"/>
    </source>
</evidence>
<evidence type="ECO:0000313" key="13">
    <source>
        <dbReference type="EMBL" id="CAI5759515.1"/>
    </source>
</evidence>
<feature type="region of interest" description="Disordered" evidence="10">
    <location>
        <begin position="649"/>
        <end position="672"/>
    </location>
</feature>
<gene>
    <name evidence="13" type="ORF">CANVERA_P4027</name>
</gene>
<keyword evidence="4" id="KW-0378">Hydrolase</keyword>
<dbReference type="FunFam" id="3.40.50.300:FF:000861">
    <property type="entry name" value="Fanconi anemia, complementation group M"/>
    <property type="match status" value="1"/>
</dbReference>
<proteinExistence type="inferred from homology"/>
<dbReference type="Pfam" id="PF04851">
    <property type="entry name" value="ResIII"/>
    <property type="match status" value="1"/>
</dbReference>
<comment type="subcellular location">
    <subcellularLocation>
        <location evidence="1 9">Nucleus</location>
    </subcellularLocation>
</comment>
<evidence type="ECO:0000256" key="1">
    <source>
        <dbReference type="ARBA" id="ARBA00004123"/>
    </source>
</evidence>
<keyword evidence="7" id="KW-0539">Nucleus</keyword>
<dbReference type="InterPro" id="IPR039686">
    <property type="entry name" value="FANCM/Mph1-like_ID"/>
</dbReference>
<feature type="domain" description="Helicase ATP-binding" evidence="11">
    <location>
        <begin position="71"/>
        <end position="238"/>
    </location>
</feature>
<keyword evidence="6" id="KW-0067">ATP-binding</keyword>
<dbReference type="Proteomes" id="UP001152885">
    <property type="component" value="Unassembled WGS sequence"/>
</dbReference>
<evidence type="ECO:0000256" key="5">
    <source>
        <dbReference type="ARBA" id="ARBA00022806"/>
    </source>
</evidence>
<feature type="compositionally biased region" description="Basic residues" evidence="10">
    <location>
        <begin position="652"/>
        <end position="671"/>
    </location>
</feature>
<dbReference type="SMART" id="SM00490">
    <property type="entry name" value="HELICc"/>
    <property type="match status" value="1"/>
</dbReference>
<dbReference type="GO" id="GO:0043138">
    <property type="term" value="F:3'-5' DNA helicase activity"/>
    <property type="evidence" value="ECO:0007669"/>
    <property type="project" value="InterPro"/>
</dbReference>
<evidence type="ECO:0000256" key="3">
    <source>
        <dbReference type="ARBA" id="ARBA00022741"/>
    </source>
</evidence>
<dbReference type="GO" id="GO:0000400">
    <property type="term" value="F:four-way junction DNA binding"/>
    <property type="evidence" value="ECO:0007669"/>
    <property type="project" value="TreeGrafter"/>
</dbReference>
<dbReference type="GO" id="GO:0016787">
    <property type="term" value="F:hydrolase activity"/>
    <property type="evidence" value="ECO:0007669"/>
    <property type="project" value="UniProtKB-KW"/>
</dbReference>